<gene>
    <name evidence="6 8" type="primary">coaE</name>
    <name evidence="8" type="ORF">ABEG17_18765</name>
</gene>
<dbReference type="AlphaFoldDB" id="A0AAU7JTT4"/>
<comment type="similarity">
    <text evidence="6">Belongs to the CoaE family.</text>
</comment>
<dbReference type="HAMAP" id="MF_00376">
    <property type="entry name" value="Dephospho_CoA_kinase"/>
    <property type="match status" value="1"/>
</dbReference>
<dbReference type="Pfam" id="PF04229">
    <property type="entry name" value="GrpB"/>
    <property type="match status" value="1"/>
</dbReference>
<dbReference type="PROSITE" id="PS51219">
    <property type="entry name" value="DPCK"/>
    <property type="match status" value="1"/>
</dbReference>
<dbReference type="NCBIfam" id="NF002879">
    <property type="entry name" value="PRK03333.1"/>
    <property type="match status" value="1"/>
</dbReference>
<keyword evidence="6" id="KW-0173">Coenzyme A biosynthesis</keyword>
<dbReference type="EC" id="2.7.1.24" evidence="6 7"/>
<comment type="similarity">
    <text evidence="2">In the C-terminal section; belongs to the UPF0157 (GrpB) family.</text>
</comment>
<dbReference type="SUPFAM" id="SSF52540">
    <property type="entry name" value="P-loop containing nucleoside triphosphate hydrolases"/>
    <property type="match status" value="1"/>
</dbReference>
<keyword evidence="3 6" id="KW-0963">Cytoplasm</keyword>
<evidence type="ECO:0000313" key="8">
    <source>
        <dbReference type="EMBL" id="XBO43580.1"/>
    </source>
</evidence>
<comment type="catalytic activity">
    <reaction evidence="6">
        <text>3'-dephospho-CoA + ATP = ADP + CoA + H(+)</text>
        <dbReference type="Rhea" id="RHEA:18245"/>
        <dbReference type="ChEBI" id="CHEBI:15378"/>
        <dbReference type="ChEBI" id="CHEBI:30616"/>
        <dbReference type="ChEBI" id="CHEBI:57287"/>
        <dbReference type="ChEBI" id="CHEBI:57328"/>
        <dbReference type="ChEBI" id="CHEBI:456216"/>
        <dbReference type="EC" id="2.7.1.24"/>
    </reaction>
</comment>
<dbReference type="Pfam" id="PF01121">
    <property type="entry name" value="CoaE"/>
    <property type="match status" value="1"/>
</dbReference>
<dbReference type="InterPro" id="IPR043519">
    <property type="entry name" value="NT_sf"/>
</dbReference>
<evidence type="ECO:0000256" key="5">
    <source>
        <dbReference type="ARBA" id="ARBA00022840"/>
    </source>
</evidence>
<dbReference type="PANTHER" id="PTHR10695">
    <property type="entry name" value="DEPHOSPHO-COA KINASE-RELATED"/>
    <property type="match status" value="1"/>
</dbReference>
<dbReference type="CDD" id="cd02022">
    <property type="entry name" value="DPCK"/>
    <property type="match status" value="1"/>
</dbReference>
<evidence type="ECO:0000256" key="2">
    <source>
        <dbReference type="ARBA" id="ARBA00011058"/>
    </source>
</evidence>
<name>A0AAU7JTT4_9MICO</name>
<dbReference type="RefSeq" id="WP_406831020.1">
    <property type="nucleotide sequence ID" value="NZ_CP157483.1"/>
</dbReference>
<accession>A0AAU7JTT4</accession>
<keyword evidence="6 8" id="KW-0418">Kinase</keyword>
<evidence type="ECO:0000256" key="3">
    <source>
        <dbReference type="ARBA" id="ARBA00022490"/>
    </source>
</evidence>
<keyword evidence="4 6" id="KW-0547">Nucleotide-binding</keyword>
<protein>
    <recommendedName>
        <fullName evidence="6 7">Dephospho-CoA kinase</fullName>
        <ecNumber evidence="6 7">2.7.1.24</ecNumber>
    </recommendedName>
    <alternativeName>
        <fullName evidence="6">Dephosphocoenzyme A kinase</fullName>
    </alternativeName>
</protein>
<dbReference type="GO" id="GO:0005737">
    <property type="term" value="C:cytoplasm"/>
    <property type="evidence" value="ECO:0007669"/>
    <property type="project" value="UniProtKB-SubCell"/>
</dbReference>
<feature type="binding site" evidence="6">
    <location>
        <begin position="11"/>
        <end position="16"/>
    </location>
    <ligand>
        <name>ATP</name>
        <dbReference type="ChEBI" id="CHEBI:30616"/>
    </ligand>
</feature>
<dbReference type="GO" id="GO:0004140">
    <property type="term" value="F:dephospho-CoA kinase activity"/>
    <property type="evidence" value="ECO:0007669"/>
    <property type="project" value="UniProtKB-UniRule"/>
</dbReference>
<dbReference type="PANTHER" id="PTHR10695:SF46">
    <property type="entry name" value="BIFUNCTIONAL COENZYME A SYNTHASE-RELATED"/>
    <property type="match status" value="1"/>
</dbReference>
<evidence type="ECO:0000256" key="4">
    <source>
        <dbReference type="ARBA" id="ARBA00022741"/>
    </source>
</evidence>
<comment type="pathway">
    <text evidence="6">Cofactor biosynthesis; coenzyme A biosynthesis; CoA from (R)-pantothenate: step 5/5.</text>
</comment>
<reference evidence="8" key="1">
    <citation type="submission" date="2024-05" db="EMBL/GenBank/DDBJ databases">
        <authorList>
            <person name="Kim S."/>
            <person name="Heo J."/>
            <person name="Choi H."/>
            <person name="Choi Y."/>
            <person name="Kwon S.-W."/>
            <person name="Kim Y."/>
        </authorList>
    </citation>
    <scope>NUCLEOTIDE SEQUENCE</scope>
    <source>
        <strain evidence="8">KACC 23699</strain>
    </source>
</reference>
<dbReference type="NCBIfam" id="TIGR00152">
    <property type="entry name" value="dephospho-CoA kinase"/>
    <property type="match status" value="1"/>
</dbReference>
<dbReference type="InterPro" id="IPR007344">
    <property type="entry name" value="GrpB/CoaE"/>
</dbReference>
<dbReference type="InterPro" id="IPR001977">
    <property type="entry name" value="Depp_CoAkinase"/>
</dbReference>
<comment type="subcellular location">
    <subcellularLocation>
        <location evidence="6">Cytoplasm</location>
    </subcellularLocation>
</comment>
<dbReference type="EMBL" id="CP157483">
    <property type="protein sequence ID" value="XBO43580.1"/>
    <property type="molecule type" value="Genomic_DNA"/>
</dbReference>
<evidence type="ECO:0000256" key="6">
    <source>
        <dbReference type="HAMAP-Rule" id="MF_00376"/>
    </source>
</evidence>
<evidence type="ECO:0000256" key="1">
    <source>
        <dbReference type="ARBA" id="ARBA00008826"/>
    </source>
</evidence>
<evidence type="ECO:0000256" key="7">
    <source>
        <dbReference type="NCBIfam" id="TIGR00152"/>
    </source>
</evidence>
<dbReference type="GO" id="GO:0005524">
    <property type="term" value="F:ATP binding"/>
    <property type="evidence" value="ECO:0007669"/>
    <property type="project" value="UniProtKB-UniRule"/>
</dbReference>
<keyword evidence="6 8" id="KW-0808">Transferase</keyword>
<dbReference type="GO" id="GO:0015937">
    <property type="term" value="P:coenzyme A biosynthetic process"/>
    <property type="evidence" value="ECO:0007669"/>
    <property type="project" value="UniProtKB-UniRule"/>
</dbReference>
<comment type="similarity">
    <text evidence="1">In the N-terminal section; belongs to the CoaE family.</text>
</comment>
<dbReference type="SUPFAM" id="SSF81301">
    <property type="entry name" value="Nucleotidyltransferase"/>
    <property type="match status" value="1"/>
</dbReference>
<organism evidence="8">
    <name type="scientific">Pedococcus sp. KACC 23699</name>
    <dbReference type="NCBI Taxonomy" id="3149228"/>
    <lineage>
        <taxon>Bacteria</taxon>
        <taxon>Bacillati</taxon>
        <taxon>Actinomycetota</taxon>
        <taxon>Actinomycetes</taxon>
        <taxon>Micrococcales</taxon>
        <taxon>Intrasporangiaceae</taxon>
        <taxon>Pedococcus</taxon>
    </lineage>
</organism>
<sequence length="396" mass="43015">MLRVGLTGGIGSGKSTVAQRFSTLGAAVIDADVLAREVVAPGSPGLAAVVERFGDEVLEDDGALNRAALGAIVFADAQARRDLEQITHPLIAARTAELVQAAGEVSIVVHDVPLLVEKDMGSGYHLVVVVDAGQEARLKRLATTRGMTEAEARSRMAAQASDEQRRAAADVWLDNDGSRDDLVVAVDRLWTDRLVPFEKNVRTGTRSRRPDELVLKGPDPTWPAQADRLLARLRRGFGDVLVTADHVGSTAVPGLVAKDVIDLQVGVRSLSDVDDPAVVERLRLAGFPVVGGEWHDNAKDGTVWPKRFLGSADPDRVANVHVREVDSEGWRWALVFRDWMRADPGARAEYAAEKQRLATTITTVREYADAKEPWFDSVHERAQAWARSTGWTSPHG</sequence>
<keyword evidence="5 6" id="KW-0067">ATP-binding</keyword>
<dbReference type="Gene3D" id="3.30.460.10">
    <property type="entry name" value="Beta Polymerase, domain 2"/>
    <property type="match status" value="1"/>
</dbReference>
<dbReference type="Gene3D" id="3.40.50.300">
    <property type="entry name" value="P-loop containing nucleotide triphosphate hydrolases"/>
    <property type="match status" value="1"/>
</dbReference>
<proteinExistence type="inferred from homology"/>
<dbReference type="InterPro" id="IPR027417">
    <property type="entry name" value="P-loop_NTPase"/>
</dbReference>
<comment type="function">
    <text evidence="6">Catalyzes the phosphorylation of the 3'-hydroxyl group of dephosphocoenzyme A to form coenzyme A.</text>
</comment>